<evidence type="ECO:0000313" key="6">
    <source>
        <dbReference type="Proteomes" id="UP000539710"/>
    </source>
</evidence>
<proteinExistence type="predicted"/>
<organism evidence="4 5">
    <name type="scientific">Marnyiella aurantia</name>
    <dbReference type="NCBI Taxonomy" id="2758037"/>
    <lineage>
        <taxon>Bacteria</taxon>
        <taxon>Pseudomonadati</taxon>
        <taxon>Bacteroidota</taxon>
        <taxon>Flavobacteriia</taxon>
        <taxon>Flavobacteriales</taxon>
        <taxon>Weeksellaceae</taxon>
        <taxon>Marnyiella</taxon>
    </lineage>
</organism>
<dbReference type="InterPro" id="IPR046980">
    <property type="entry name" value="KefG/KefF"/>
</dbReference>
<dbReference type="Proteomes" id="UP000515349">
    <property type="component" value="Chromosome"/>
</dbReference>
<dbReference type="Proteomes" id="UP000539710">
    <property type="component" value="Unassembled WGS sequence"/>
</dbReference>
<dbReference type="EMBL" id="CP059472">
    <property type="protein sequence ID" value="QMS97357.1"/>
    <property type="molecule type" value="Genomic_DNA"/>
</dbReference>
<dbReference type="GO" id="GO:0010181">
    <property type="term" value="F:FMN binding"/>
    <property type="evidence" value="ECO:0007669"/>
    <property type="project" value="TreeGrafter"/>
</dbReference>
<dbReference type="PANTHER" id="PTHR47307:SF1">
    <property type="entry name" value="GLUTATHIONE-REGULATED POTASSIUM-EFFLUX SYSTEM ANCILLARY PROTEIN KEFG"/>
    <property type="match status" value="1"/>
</dbReference>
<keyword evidence="1" id="KW-0560">Oxidoreductase</keyword>
<gene>
    <name evidence="4" type="ORF">H1R16_06305</name>
    <name evidence="3" type="ORF">H2507_11410</name>
</gene>
<sequence>MENTLVLFAHPYLEHSKSNRELINFYVRHQHYTFRDLYEEFPEFHIPAFRERKRIANYDRIIFHFPLIWFGIPPLLKLWIDEVFDLKWQEQSTENPLAGKEVVVLVTTNYQQEQFGEQGHFQYSIEELISGLFVVLKQNKLHLKDFLCIYDIDQMDKKEIIKQKQHFMSILNAE</sequence>
<feature type="domain" description="Flavodoxin-like fold" evidence="2">
    <location>
        <begin position="3"/>
        <end position="164"/>
    </location>
</feature>
<reference evidence="6" key="3">
    <citation type="submission" date="2020-07" db="EMBL/GenBank/DDBJ databases">
        <title>Flavobacterium sp. xlx-214.</title>
        <authorList>
            <person name="Yang C."/>
        </authorList>
    </citation>
    <scope>NUCLEOTIDE SEQUENCE [LARGE SCALE GENOMIC DNA]</scope>
    <source>
        <strain evidence="6">CX-624</strain>
    </source>
</reference>
<dbReference type="GO" id="GO:0003955">
    <property type="term" value="F:NAD(P)H dehydrogenase (quinone) activity"/>
    <property type="evidence" value="ECO:0007669"/>
    <property type="project" value="TreeGrafter"/>
</dbReference>
<dbReference type="InterPro" id="IPR029039">
    <property type="entry name" value="Flavoprotein-like_sf"/>
</dbReference>
<dbReference type="SUPFAM" id="SSF52218">
    <property type="entry name" value="Flavoproteins"/>
    <property type="match status" value="1"/>
</dbReference>
<keyword evidence="6" id="KW-1185">Reference proteome</keyword>
<name>A0A7D7LQB2_9FLAO</name>
<evidence type="ECO:0000313" key="4">
    <source>
        <dbReference type="EMBL" id="QMS97357.1"/>
    </source>
</evidence>
<reference evidence="3" key="4">
    <citation type="submission" date="2020-07" db="EMBL/GenBank/DDBJ databases">
        <authorList>
            <person name="Yang C."/>
        </authorList>
    </citation>
    <scope>NUCLEOTIDE SEQUENCE</scope>
    <source>
        <strain evidence="3">Cx-624</strain>
    </source>
</reference>
<dbReference type="PANTHER" id="PTHR47307">
    <property type="entry name" value="GLUTATHIONE-REGULATED POTASSIUM-EFFLUX SYSTEM ANCILLARY PROTEIN KEFG"/>
    <property type="match status" value="1"/>
</dbReference>
<dbReference type="InterPro" id="IPR003680">
    <property type="entry name" value="Flavodoxin_fold"/>
</dbReference>
<dbReference type="Gene3D" id="3.40.50.360">
    <property type="match status" value="1"/>
</dbReference>
<reference evidence="4" key="1">
    <citation type="submission" date="2020-07" db="EMBL/GenBank/DDBJ databases">
        <title>Chryseobacterium sp. CX-624.</title>
        <authorList>
            <person name="Yang C."/>
        </authorList>
    </citation>
    <scope>NUCLEOTIDE SEQUENCE</scope>
    <source>
        <strain evidence="4">CX-624</strain>
    </source>
</reference>
<dbReference type="AlphaFoldDB" id="A0A7D7LQB2"/>
<protein>
    <submittedName>
        <fullName evidence="4">NAD(P)H-dependent oxidoreductase</fullName>
    </submittedName>
</protein>
<dbReference type="RefSeq" id="WP_181887875.1">
    <property type="nucleotide sequence ID" value="NZ_CP059472.1"/>
</dbReference>
<dbReference type="KEGG" id="cbau:H1R16_06305"/>
<evidence type="ECO:0000259" key="2">
    <source>
        <dbReference type="Pfam" id="PF02525"/>
    </source>
</evidence>
<dbReference type="Pfam" id="PF02525">
    <property type="entry name" value="Flavodoxin_2"/>
    <property type="match status" value="1"/>
</dbReference>
<evidence type="ECO:0000313" key="5">
    <source>
        <dbReference type="Proteomes" id="UP000515349"/>
    </source>
</evidence>
<accession>A0A7D7LQB2</accession>
<dbReference type="GO" id="GO:0009055">
    <property type="term" value="F:electron transfer activity"/>
    <property type="evidence" value="ECO:0007669"/>
    <property type="project" value="TreeGrafter"/>
</dbReference>
<dbReference type="EMBL" id="JACEUX010000004">
    <property type="protein sequence ID" value="MBA5247776.1"/>
    <property type="molecule type" value="Genomic_DNA"/>
</dbReference>
<evidence type="ECO:0000313" key="3">
    <source>
        <dbReference type="EMBL" id="MBA5247776.1"/>
    </source>
</evidence>
<reference evidence="5" key="2">
    <citation type="submission" date="2020-07" db="EMBL/GenBank/DDBJ databases">
        <title>Chryseobacterium sp.cx-624.</title>
        <authorList>
            <person name="Yang C."/>
        </authorList>
    </citation>
    <scope>NUCLEOTIDE SEQUENCE [LARGE SCALE GENOMIC DNA]</scope>
    <source>
        <strain evidence="5">cx-624</strain>
    </source>
</reference>
<evidence type="ECO:0000256" key="1">
    <source>
        <dbReference type="ARBA" id="ARBA00023002"/>
    </source>
</evidence>